<evidence type="ECO:0000313" key="2">
    <source>
        <dbReference type="EMBL" id="QDT43719.1"/>
    </source>
</evidence>
<dbReference type="Proteomes" id="UP000317171">
    <property type="component" value="Chromosome"/>
</dbReference>
<sequence length="337" mass="39372">MDVTNPKNAELMEREPINRTFRPQKHFLTDGVTCLIFFGLICFGGEWAMWLSAPVDRRVYSIPFAAGCWLFIAPLFTWSILVWKYVSIILQNGKLFLKGVFGCREIKLSDIKIVHWSLSSHGQIKVQTADERGTINFYYYTKAEQLWLIQYFRNHFPEDQQQNWPLFCLKIALPLLKPKPDKPREPGPDDVLHTRRNWDRLTFIMTGITALIGIFTAWGLQKPGYLFLPLLPLCMWGFRYTVPKEGIYVRSTSADKELIYLLWWTGAATMILFLLILLDLPREYRGFIAPTGMLIWAAPFFWFLIKSEREEKKKALVEAEQAVKEWDDEFKPDCIGK</sequence>
<name>A0A517RIM5_9PLAN</name>
<keyword evidence="3" id="KW-1185">Reference proteome</keyword>
<accession>A0A517RIM5</accession>
<dbReference type="KEGG" id="gaz:Pan241w_38210"/>
<proteinExistence type="predicted"/>
<feature type="transmembrane region" description="Helical" evidence="1">
    <location>
        <begin position="258"/>
        <end position="278"/>
    </location>
</feature>
<feature type="transmembrane region" description="Helical" evidence="1">
    <location>
        <begin position="284"/>
        <end position="305"/>
    </location>
</feature>
<dbReference type="EMBL" id="CP036269">
    <property type="protein sequence ID" value="QDT43719.1"/>
    <property type="molecule type" value="Genomic_DNA"/>
</dbReference>
<dbReference type="AlphaFoldDB" id="A0A517RIM5"/>
<organism evidence="2 3">
    <name type="scientific">Gimesia alba</name>
    <dbReference type="NCBI Taxonomy" id="2527973"/>
    <lineage>
        <taxon>Bacteria</taxon>
        <taxon>Pseudomonadati</taxon>
        <taxon>Planctomycetota</taxon>
        <taxon>Planctomycetia</taxon>
        <taxon>Planctomycetales</taxon>
        <taxon>Planctomycetaceae</taxon>
        <taxon>Gimesia</taxon>
    </lineage>
</organism>
<evidence type="ECO:0000313" key="3">
    <source>
        <dbReference type="Proteomes" id="UP000317171"/>
    </source>
</evidence>
<keyword evidence="1" id="KW-1133">Transmembrane helix</keyword>
<protein>
    <submittedName>
        <fullName evidence="2">Uncharacterized protein</fullName>
    </submittedName>
</protein>
<keyword evidence="1" id="KW-0472">Membrane</keyword>
<gene>
    <name evidence="2" type="ORF">Pan241w_38210</name>
</gene>
<keyword evidence="1" id="KW-0812">Transmembrane</keyword>
<feature type="transmembrane region" description="Helical" evidence="1">
    <location>
        <begin position="224"/>
        <end position="242"/>
    </location>
</feature>
<feature type="transmembrane region" description="Helical" evidence="1">
    <location>
        <begin position="201"/>
        <end position="218"/>
    </location>
</feature>
<feature type="transmembrane region" description="Helical" evidence="1">
    <location>
        <begin position="62"/>
        <end position="86"/>
    </location>
</feature>
<feature type="transmembrane region" description="Helical" evidence="1">
    <location>
        <begin position="27"/>
        <end position="50"/>
    </location>
</feature>
<reference evidence="2 3" key="1">
    <citation type="submission" date="2019-02" db="EMBL/GenBank/DDBJ databases">
        <title>Deep-cultivation of Planctomycetes and their phenomic and genomic characterization uncovers novel biology.</title>
        <authorList>
            <person name="Wiegand S."/>
            <person name="Jogler M."/>
            <person name="Boedeker C."/>
            <person name="Pinto D."/>
            <person name="Vollmers J."/>
            <person name="Rivas-Marin E."/>
            <person name="Kohn T."/>
            <person name="Peeters S.H."/>
            <person name="Heuer A."/>
            <person name="Rast P."/>
            <person name="Oberbeckmann S."/>
            <person name="Bunk B."/>
            <person name="Jeske O."/>
            <person name="Meyerdierks A."/>
            <person name="Storesund J.E."/>
            <person name="Kallscheuer N."/>
            <person name="Luecker S."/>
            <person name="Lage O.M."/>
            <person name="Pohl T."/>
            <person name="Merkel B.J."/>
            <person name="Hornburger P."/>
            <person name="Mueller R.-W."/>
            <person name="Bruemmer F."/>
            <person name="Labrenz M."/>
            <person name="Spormann A.M."/>
            <person name="Op den Camp H."/>
            <person name="Overmann J."/>
            <person name="Amann R."/>
            <person name="Jetten M.S.M."/>
            <person name="Mascher T."/>
            <person name="Medema M.H."/>
            <person name="Devos D.P."/>
            <person name="Kaster A.-K."/>
            <person name="Ovreas L."/>
            <person name="Rohde M."/>
            <person name="Galperin M.Y."/>
            <person name="Jogler C."/>
        </authorList>
    </citation>
    <scope>NUCLEOTIDE SEQUENCE [LARGE SCALE GENOMIC DNA]</scope>
    <source>
        <strain evidence="2 3">Pan241w</strain>
    </source>
</reference>
<evidence type="ECO:0000256" key="1">
    <source>
        <dbReference type="SAM" id="Phobius"/>
    </source>
</evidence>